<keyword evidence="1" id="KW-1185">Reference proteome</keyword>
<name>A0A0M3IPG8_ASCLU</name>
<dbReference type="WBParaSite" id="ALUE_0002064601-mRNA-1">
    <property type="protein sequence ID" value="ALUE_0002064601-mRNA-1"/>
    <property type="gene ID" value="ALUE_0002064601"/>
</dbReference>
<accession>A0A0M3IPG8</accession>
<evidence type="ECO:0000313" key="1">
    <source>
        <dbReference type="Proteomes" id="UP000036681"/>
    </source>
</evidence>
<sequence>MVAAVAIQTAWMLLRIVHNWLLCATTAFTCNY</sequence>
<reference evidence="2" key="1">
    <citation type="submission" date="2017-02" db="UniProtKB">
        <authorList>
            <consortium name="WormBaseParasite"/>
        </authorList>
    </citation>
    <scope>IDENTIFICATION</scope>
</reference>
<dbReference type="Proteomes" id="UP000036681">
    <property type="component" value="Unplaced"/>
</dbReference>
<proteinExistence type="predicted"/>
<evidence type="ECO:0000313" key="2">
    <source>
        <dbReference type="WBParaSite" id="ALUE_0002064601-mRNA-1"/>
    </source>
</evidence>
<dbReference type="AlphaFoldDB" id="A0A0M3IPG8"/>
<organism evidence="1 2">
    <name type="scientific">Ascaris lumbricoides</name>
    <name type="common">Giant roundworm</name>
    <dbReference type="NCBI Taxonomy" id="6252"/>
    <lineage>
        <taxon>Eukaryota</taxon>
        <taxon>Metazoa</taxon>
        <taxon>Ecdysozoa</taxon>
        <taxon>Nematoda</taxon>
        <taxon>Chromadorea</taxon>
        <taxon>Rhabditida</taxon>
        <taxon>Spirurina</taxon>
        <taxon>Ascaridomorpha</taxon>
        <taxon>Ascaridoidea</taxon>
        <taxon>Ascarididae</taxon>
        <taxon>Ascaris</taxon>
    </lineage>
</organism>
<protein>
    <submittedName>
        <fullName evidence="2">Uncharacterized protein</fullName>
    </submittedName>
</protein>